<accession>A0ABU0TTW7</accession>
<dbReference type="SUPFAM" id="SSF46785">
    <property type="entry name" value="Winged helix' DNA-binding domain"/>
    <property type="match status" value="1"/>
</dbReference>
<name>A0ABU0TTW7_MICTR</name>
<organism evidence="2 3">
    <name type="scientific">Microbacterium trichothecenolyticum</name>
    <name type="common">Aureobacterium trichothecenolyticum</name>
    <dbReference type="NCBI Taxonomy" id="69370"/>
    <lineage>
        <taxon>Bacteria</taxon>
        <taxon>Bacillati</taxon>
        <taxon>Actinomycetota</taxon>
        <taxon>Actinomycetes</taxon>
        <taxon>Micrococcales</taxon>
        <taxon>Microbacteriaceae</taxon>
        <taxon>Microbacterium</taxon>
    </lineage>
</organism>
<evidence type="ECO:0000313" key="3">
    <source>
        <dbReference type="Proteomes" id="UP001226691"/>
    </source>
</evidence>
<gene>
    <name evidence="2" type="ORF">QE412_001688</name>
</gene>
<dbReference type="Pfam" id="PF12802">
    <property type="entry name" value="MarR_2"/>
    <property type="match status" value="1"/>
</dbReference>
<dbReference type="PANTHER" id="PTHR33164:SF43">
    <property type="entry name" value="HTH-TYPE TRANSCRIPTIONAL REPRESSOR YETL"/>
    <property type="match status" value="1"/>
</dbReference>
<dbReference type="PANTHER" id="PTHR33164">
    <property type="entry name" value="TRANSCRIPTIONAL REGULATOR, MARR FAMILY"/>
    <property type="match status" value="1"/>
</dbReference>
<evidence type="ECO:0000313" key="2">
    <source>
        <dbReference type="EMBL" id="MDQ1123115.1"/>
    </source>
</evidence>
<dbReference type="EMBL" id="JAUTBF010000001">
    <property type="protein sequence ID" value="MDQ1123115.1"/>
    <property type="molecule type" value="Genomic_DNA"/>
</dbReference>
<protein>
    <submittedName>
        <fullName evidence="2">DNA-binding MarR family transcriptional regulator</fullName>
    </submittedName>
</protein>
<feature type="domain" description="HTH marR-type" evidence="1">
    <location>
        <begin position="18"/>
        <end position="149"/>
    </location>
</feature>
<keyword evidence="2" id="KW-0238">DNA-binding</keyword>
<proteinExistence type="predicted"/>
<evidence type="ECO:0000259" key="1">
    <source>
        <dbReference type="PROSITE" id="PS50995"/>
    </source>
</evidence>
<comment type="caution">
    <text evidence="2">The sequence shown here is derived from an EMBL/GenBank/DDBJ whole genome shotgun (WGS) entry which is preliminary data.</text>
</comment>
<dbReference type="InterPro" id="IPR000835">
    <property type="entry name" value="HTH_MarR-typ"/>
</dbReference>
<keyword evidence="3" id="KW-1185">Reference proteome</keyword>
<dbReference type="SMART" id="SM00347">
    <property type="entry name" value="HTH_MARR"/>
    <property type="match status" value="1"/>
</dbReference>
<dbReference type="Proteomes" id="UP001226691">
    <property type="component" value="Unassembled WGS sequence"/>
</dbReference>
<dbReference type="GO" id="GO:0003677">
    <property type="term" value="F:DNA binding"/>
    <property type="evidence" value="ECO:0007669"/>
    <property type="project" value="UniProtKB-KW"/>
</dbReference>
<dbReference type="Gene3D" id="1.10.10.10">
    <property type="entry name" value="Winged helix-like DNA-binding domain superfamily/Winged helix DNA-binding domain"/>
    <property type="match status" value="1"/>
</dbReference>
<dbReference type="PROSITE" id="PS50995">
    <property type="entry name" value="HTH_MARR_2"/>
    <property type="match status" value="1"/>
</dbReference>
<sequence>MCGWYSRRVPPAISDDALAEFADVLMRVAREIDPNGPQAPDIISLTGTEALVMRWVHHNPGASPSAVAKATALQRSNCSVALRSLVAKGLVERQTAPDDARAVRLQPTALAEESVRKLHAYWADRLRVALDGDDAGVQAAAALLARVDEALRRGDDPASSAR</sequence>
<dbReference type="InterPro" id="IPR036388">
    <property type="entry name" value="WH-like_DNA-bd_sf"/>
</dbReference>
<dbReference type="InterPro" id="IPR036390">
    <property type="entry name" value="WH_DNA-bd_sf"/>
</dbReference>
<reference evidence="2 3" key="1">
    <citation type="submission" date="2023-07" db="EMBL/GenBank/DDBJ databases">
        <title>Functional and genomic diversity of the sorghum phyllosphere microbiome.</title>
        <authorList>
            <person name="Shade A."/>
        </authorList>
    </citation>
    <scope>NUCLEOTIDE SEQUENCE [LARGE SCALE GENOMIC DNA]</scope>
    <source>
        <strain evidence="2 3">SORGH_AS_1207</strain>
    </source>
</reference>
<dbReference type="InterPro" id="IPR039422">
    <property type="entry name" value="MarR/SlyA-like"/>
</dbReference>